<dbReference type="KEGG" id="rsz:130506091"/>
<proteinExistence type="predicted"/>
<feature type="region of interest" description="Disordered" evidence="1">
    <location>
        <begin position="383"/>
        <end position="404"/>
    </location>
</feature>
<dbReference type="InterPro" id="IPR021109">
    <property type="entry name" value="Peptidase_aspartic_dom_sf"/>
</dbReference>
<dbReference type="Gene3D" id="2.40.70.10">
    <property type="entry name" value="Acid Proteases"/>
    <property type="match status" value="1"/>
</dbReference>
<protein>
    <submittedName>
        <fullName evidence="4">Uncharacterized protein LOC130506091</fullName>
    </submittedName>
</protein>
<evidence type="ECO:0000256" key="1">
    <source>
        <dbReference type="SAM" id="MobiDB-lite"/>
    </source>
</evidence>
<feature type="region of interest" description="Disordered" evidence="1">
    <location>
        <begin position="469"/>
        <end position="489"/>
    </location>
</feature>
<keyword evidence="3" id="KW-1185">Reference proteome</keyword>
<organism evidence="3 4">
    <name type="scientific">Raphanus sativus</name>
    <name type="common">Radish</name>
    <name type="synonym">Raphanus raphanistrum var. sativus</name>
    <dbReference type="NCBI Taxonomy" id="3726"/>
    <lineage>
        <taxon>Eukaryota</taxon>
        <taxon>Viridiplantae</taxon>
        <taxon>Streptophyta</taxon>
        <taxon>Embryophyta</taxon>
        <taxon>Tracheophyta</taxon>
        <taxon>Spermatophyta</taxon>
        <taxon>Magnoliopsida</taxon>
        <taxon>eudicotyledons</taxon>
        <taxon>Gunneridae</taxon>
        <taxon>Pentapetalae</taxon>
        <taxon>rosids</taxon>
        <taxon>malvids</taxon>
        <taxon>Brassicales</taxon>
        <taxon>Brassicaceae</taxon>
        <taxon>Brassiceae</taxon>
        <taxon>Raphanus</taxon>
    </lineage>
</organism>
<dbReference type="RefSeq" id="XP_056856695.1">
    <property type="nucleotide sequence ID" value="XM_057000715.1"/>
</dbReference>
<feature type="compositionally biased region" description="Polar residues" evidence="1">
    <location>
        <begin position="383"/>
        <end position="395"/>
    </location>
</feature>
<name>A0A9W3CYM8_RAPSA</name>
<feature type="compositionally biased region" description="Low complexity" evidence="1">
    <location>
        <begin position="271"/>
        <end position="280"/>
    </location>
</feature>
<dbReference type="Pfam" id="PF03732">
    <property type="entry name" value="Retrotrans_gag"/>
    <property type="match status" value="1"/>
</dbReference>
<dbReference type="GeneID" id="130506091"/>
<evidence type="ECO:0000313" key="4">
    <source>
        <dbReference type="RefSeq" id="XP_056856695.1"/>
    </source>
</evidence>
<dbReference type="PANTHER" id="PTHR33067">
    <property type="entry name" value="RNA-DIRECTED DNA POLYMERASE-RELATED"/>
    <property type="match status" value="1"/>
</dbReference>
<feature type="domain" description="Retrotransposon gag" evidence="2">
    <location>
        <begin position="151"/>
        <end position="242"/>
    </location>
</feature>
<dbReference type="InterPro" id="IPR005162">
    <property type="entry name" value="Retrotrans_gag_dom"/>
</dbReference>
<dbReference type="AlphaFoldDB" id="A0A9W3CYM8"/>
<accession>A0A9W3CYM8</accession>
<sequence>CMNLRSRGSSSLTPIVEDISALEREIVRRRREEEQQAHIQRLGFDMENLPQDRAAEDGQGAANLGPRHPQRQARAIGAHDQPNIHGNRAGIRAPAVENNNFEIKSSLINMIQSNKYHGLALEDPLDHLDNFDRLCGTIKINGVSEDALKLRLFPFSLGDKAHTWEKGLSRDSIRTWDECKEAFLTKFFSNSRTAKLRNEISGFQQRNLEGFGEAWERFNSYITQCPHHGFTKERLLSTFYKGDAEELVENMAKSDSVYNEEYDRASRERSLTFSTTTTSRGHIKTTSKEDTNLSKPLNKGTISKGKNAPPGFGNTNQSTQAQGSSSQSKAPDSNMESMFKQIMEAQSRVAKDIGHEFKIVHSKIDSSYTELNNKIRALESQFASMNSQPSRQQGTLPGKPEQTPKETMKAITLQSGKELPPRVLTKDGEKQGGEVAINIDDEVVIVDEKVDEEILEKIVEAKGKGKVGQEKRTVKQGGATSKDTSFVPPPYEPKLPFPGRFKKQLLEKYKALFEKQMSEMQITMSIIDAFMLVPQYSKFLKDVVAAKKKEMEGMVVLTHECSAIIKRLTIPKKLEDPGSFTLPCAIGPLMFERCLCDLGASVSLMPLSVAKKLGFSHYKKCKLSLVLADRSVKFPIGILEDLPVMVGNCEIPTDFVVLEMDEEARDPLILGRPFLATAGAIINVKEGKIDLHLGK</sequence>
<feature type="region of interest" description="Disordered" evidence="1">
    <location>
        <begin position="268"/>
        <end position="334"/>
    </location>
</feature>
<dbReference type="Proteomes" id="UP000504610">
    <property type="component" value="Unplaced"/>
</dbReference>
<dbReference type="CDD" id="cd00303">
    <property type="entry name" value="retropepsin_like"/>
    <property type="match status" value="1"/>
</dbReference>
<feature type="non-terminal residue" evidence="4">
    <location>
        <position position="1"/>
    </location>
</feature>
<evidence type="ECO:0000313" key="3">
    <source>
        <dbReference type="Proteomes" id="UP000504610"/>
    </source>
</evidence>
<dbReference type="PANTHER" id="PTHR33067:SF31">
    <property type="entry name" value="RNA-DIRECTED DNA POLYMERASE"/>
    <property type="match status" value="1"/>
</dbReference>
<reference evidence="4" key="1">
    <citation type="submission" date="2025-08" db="UniProtKB">
        <authorList>
            <consortium name="RefSeq"/>
        </authorList>
    </citation>
    <scope>IDENTIFICATION</scope>
    <source>
        <tissue evidence="4">Leaf</tissue>
    </source>
</reference>
<gene>
    <name evidence="4" type="primary">LOC130506091</name>
</gene>
<evidence type="ECO:0000259" key="2">
    <source>
        <dbReference type="Pfam" id="PF03732"/>
    </source>
</evidence>
<feature type="compositionally biased region" description="Low complexity" evidence="1">
    <location>
        <begin position="317"/>
        <end position="328"/>
    </location>
</feature>
<dbReference type="OrthoDB" id="1111503at2759"/>